<evidence type="ECO:0000256" key="4">
    <source>
        <dbReference type="ARBA" id="ARBA00023014"/>
    </source>
</evidence>
<proteinExistence type="predicted"/>
<dbReference type="Gene3D" id="2.102.10.10">
    <property type="entry name" value="Rieske [2Fe-2S] iron-sulphur domain"/>
    <property type="match status" value="1"/>
</dbReference>
<dbReference type="EMBL" id="JBHTBF010000003">
    <property type="protein sequence ID" value="MFC7319008.1"/>
    <property type="molecule type" value="Genomic_DNA"/>
</dbReference>
<dbReference type="CDD" id="cd03467">
    <property type="entry name" value="Rieske"/>
    <property type="match status" value="1"/>
</dbReference>
<keyword evidence="4" id="KW-0411">Iron-sulfur</keyword>
<dbReference type="GO" id="GO:0051537">
    <property type="term" value="F:2 iron, 2 sulfur cluster binding"/>
    <property type="evidence" value="ECO:0007669"/>
    <property type="project" value="UniProtKB-KW"/>
</dbReference>
<keyword evidence="7" id="KW-1185">Reference proteome</keyword>
<protein>
    <submittedName>
        <fullName evidence="6">Rieske (2Fe-2S) protein</fullName>
    </submittedName>
</protein>
<sequence length="121" mass="13659">MTDYVVARTTEISEGERIVTQLEGREICVFNIDGEYRAYTNWCPHQAGPVCEGAITGTTEATFDRENLETTLCYTKEGQILNCPWHGWEYDITTGECLSRQQVKLPEYSVTVQDGDIIVSV</sequence>
<dbReference type="GO" id="GO:0046872">
    <property type="term" value="F:metal ion binding"/>
    <property type="evidence" value="ECO:0007669"/>
    <property type="project" value="UniProtKB-KW"/>
</dbReference>
<name>A0ABD6AEJ8_9EURY</name>
<evidence type="ECO:0000313" key="6">
    <source>
        <dbReference type="EMBL" id="MFC7319008.1"/>
    </source>
</evidence>
<organism evidence="6 7">
    <name type="scientific">Halomarina halobia</name>
    <dbReference type="NCBI Taxonomy" id="3033386"/>
    <lineage>
        <taxon>Archaea</taxon>
        <taxon>Methanobacteriati</taxon>
        <taxon>Methanobacteriota</taxon>
        <taxon>Stenosarchaea group</taxon>
        <taxon>Halobacteria</taxon>
        <taxon>Halobacteriales</taxon>
        <taxon>Natronomonadaceae</taxon>
        <taxon>Halomarina</taxon>
    </lineage>
</organism>
<evidence type="ECO:0000256" key="2">
    <source>
        <dbReference type="ARBA" id="ARBA00022723"/>
    </source>
</evidence>
<accession>A0ABD6AEJ8</accession>
<dbReference type="PROSITE" id="PS51296">
    <property type="entry name" value="RIESKE"/>
    <property type="match status" value="1"/>
</dbReference>
<dbReference type="PANTHER" id="PTHR21496:SF23">
    <property type="entry name" value="3-PHENYLPROPIONATE_CINNAMIC ACID DIOXYGENASE FERREDOXIN SUBUNIT"/>
    <property type="match status" value="1"/>
</dbReference>
<evidence type="ECO:0000256" key="1">
    <source>
        <dbReference type="ARBA" id="ARBA00022714"/>
    </source>
</evidence>
<dbReference type="Pfam" id="PF00355">
    <property type="entry name" value="Rieske"/>
    <property type="match status" value="1"/>
</dbReference>
<reference evidence="6 7" key="1">
    <citation type="journal article" date="2019" name="Int. J. Syst. Evol. Microbiol.">
        <title>The Global Catalogue of Microorganisms (GCM) 10K type strain sequencing project: providing services to taxonomists for standard genome sequencing and annotation.</title>
        <authorList>
            <consortium name="The Broad Institute Genomics Platform"/>
            <consortium name="The Broad Institute Genome Sequencing Center for Infectious Disease"/>
            <person name="Wu L."/>
            <person name="Ma J."/>
        </authorList>
    </citation>
    <scope>NUCLEOTIDE SEQUENCE [LARGE SCALE GENOMIC DNA]</scope>
    <source>
        <strain evidence="6 7">PSR21</strain>
    </source>
</reference>
<dbReference type="RefSeq" id="WP_276306155.1">
    <property type="nucleotide sequence ID" value="NZ_CP119993.1"/>
</dbReference>
<dbReference type="InterPro" id="IPR017941">
    <property type="entry name" value="Rieske_2Fe-2S"/>
</dbReference>
<dbReference type="InterPro" id="IPR036922">
    <property type="entry name" value="Rieske_2Fe-2S_sf"/>
</dbReference>
<dbReference type="GeneID" id="79317805"/>
<feature type="domain" description="Rieske" evidence="5">
    <location>
        <begin position="4"/>
        <end position="119"/>
    </location>
</feature>
<dbReference type="Proteomes" id="UP001596547">
    <property type="component" value="Unassembled WGS sequence"/>
</dbReference>
<evidence type="ECO:0000313" key="7">
    <source>
        <dbReference type="Proteomes" id="UP001596547"/>
    </source>
</evidence>
<dbReference type="AlphaFoldDB" id="A0ABD6AEJ8"/>
<dbReference type="SUPFAM" id="SSF50022">
    <property type="entry name" value="ISP domain"/>
    <property type="match status" value="1"/>
</dbReference>
<evidence type="ECO:0000256" key="3">
    <source>
        <dbReference type="ARBA" id="ARBA00023004"/>
    </source>
</evidence>
<keyword evidence="1" id="KW-0001">2Fe-2S</keyword>
<keyword evidence="2" id="KW-0479">Metal-binding</keyword>
<dbReference type="PANTHER" id="PTHR21496">
    <property type="entry name" value="FERREDOXIN-RELATED"/>
    <property type="match status" value="1"/>
</dbReference>
<keyword evidence="3" id="KW-0408">Iron</keyword>
<evidence type="ECO:0000259" key="5">
    <source>
        <dbReference type="PROSITE" id="PS51296"/>
    </source>
</evidence>
<comment type="caution">
    <text evidence="6">The sequence shown here is derived from an EMBL/GenBank/DDBJ whole genome shotgun (WGS) entry which is preliminary data.</text>
</comment>
<gene>
    <name evidence="6" type="ORF">ACFQPE_19740</name>
</gene>